<organism evidence="2 3">
    <name type="scientific">Candidatus Gallacutalibacter pullicola</name>
    <dbReference type="NCBI Taxonomy" id="2840830"/>
    <lineage>
        <taxon>Bacteria</taxon>
        <taxon>Bacillati</taxon>
        <taxon>Bacillota</taxon>
        <taxon>Clostridia</taxon>
        <taxon>Eubacteriales</taxon>
        <taxon>Candidatus Gallacutalibacter</taxon>
    </lineage>
</organism>
<comment type="caution">
    <text evidence="2">The sequence shown here is derived from an EMBL/GenBank/DDBJ whole genome shotgun (WGS) entry which is preliminary data.</text>
</comment>
<dbReference type="EMBL" id="DVHF01000064">
    <property type="protein sequence ID" value="HIR57126.1"/>
    <property type="molecule type" value="Genomic_DNA"/>
</dbReference>
<dbReference type="PANTHER" id="PTHR24023:SF1082">
    <property type="entry name" value="COLLAGEN TRIPLE HELIX REPEAT"/>
    <property type="match status" value="1"/>
</dbReference>
<reference evidence="2" key="1">
    <citation type="submission" date="2020-10" db="EMBL/GenBank/DDBJ databases">
        <authorList>
            <person name="Gilroy R."/>
        </authorList>
    </citation>
    <scope>NUCLEOTIDE SEQUENCE</scope>
    <source>
        <strain evidence="2">ChiSjej1B19-7085</strain>
    </source>
</reference>
<sequence length="160" mass="16555">MNDLEDRIYDAIQPITPENIEALYQKANAAVDNANAVAEDLEEKRDSGYFKGDTGPQGPQGEQGPKGDTGPQGIQGPAGPRGPAGETGPAGPQGEQGPQGPQGIQGPKGDRGESGLSASVDGFFTLYINDDGDLIAQYADTTNPPPLSINENGDLIYTTA</sequence>
<name>A0A9D1J103_9FIRM</name>
<dbReference type="GO" id="GO:0005615">
    <property type="term" value="C:extracellular space"/>
    <property type="evidence" value="ECO:0007669"/>
    <property type="project" value="TreeGrafter"/>
</dbReference>
<feature type="region of interest" description="Disordered" evidence="1">
    <location>
        <begin position="37"/>
        <end position="117"/>
    </location>
</feature>
<evidence type="ECO:0000256" key="1">
    <source>
        <dbReference type="SAM" id="MobiDB-lite"/>
    </source>
</evidence>
<protein>
    <submittedName>
        <fullName evidence="2">Collagen-like protein</fullName>
    </submittedName>
</protein>
<dbReference type="Pfam" id="PF01391">
    <property type="entry name" value="Collagen"/>
    <property type="match status" value="1"/>
</dbReference>
<dbReference type="InterPro" id="IPR050149">
    <property type="entry name" value="Collagen_superfamily"/>
</dbReference>
<dbReference type="Proteomes" id="UP000886785">
    <property type="component" value="Unassembled WGS sequence"/>
</dbReference>
<dbReference type="InterPro" id="IPR008160">
    <property type="entry name" value="Collagen"/>
</dbReference>
<dbReference type="AlphaFoldDB" id="A0A9D1J103"/>
<proteinExistence type="predicted"/>
<dbReference type="GO" id="GO:0031012">
    <property type="term" value="C:extracellular matrix"/>
    <property type="evidence" value="ECO:0007669"/>
    <property type="project" value="TreeGrafter"/>
</dbReference>
<keyword evidence="2" id="KW-0176">Collagen</keyword>
<evidence type="ECO:0000313" key="3">
    <source>
        <dbReference type="Proteomes" id="UP000886785"/>
    </source>
</evidence>
<gene>
    <name evidence="2" type="ORF">IAA54_05605</name>
</gene>
<evidence type="ECO:0000313" key="2">
    <source>
        <dbReference type="EMBL" id="HIR57126.1"/>
    </source>
</evidence>
<dbReference type="PANTHER" id="PTHR24023">
    <property type="entry name" value="COLLAGEN ALPHA"/>
    <property type="match status" value="1"/>
</dbReference>
<feature type="compositionally biased region" description="Low complexity" evidence="1">
    <location>
        <begin position="69"/>
        <end position="107"/>
    </location>
</feature>
<reference evidence="2" key="2">
    <citation type="journal article" date="2021" name="PeerJ">
        <title>Extensive microbial diversity within the chicken gut microbiome revealed by metagenomics and culture.</title>
        <authorList>
            <person name="Gilroy R."/>
            <person name="Ravi A."/>
            <person name="Getino M."/>
            <person name="Pursley I."/>
            <person name="Horton D.L."/>
            <person name="Alikhan N.F."/>
            <person name="Baker D."/>
            <person name="Gharbi K."/>
            <person name="Hall N."/>
            <person name="Watson M."/>
            <person name="Adriaenssens E.M."/>
            <person name="Foster-Nyarko E."/>
            <person name="Jarju S."/>
            <person name="Secka A."/>
            <person name="Antonio M."/>
            <person name="Oren A."/>
            <person name="Chaudhuri R.R."/>
            <person name="La Ragione R."/>
            <person name="Hildebrand F."/>
            <person name="Pallen M.J."/>
        </authorList>
    </citation>
    <scope>NUCLEOTIDE SEQUENCE</scope>
    <source>
        <strain evidence="2">ChiSjej1B19-7085</strain>
    </source>
</reference>
<accession>A0A9D1J103</accession>